<accession>A0AAD9HUJ2</accession>
<gene>
    <name evidence="2" type="ORF">LX32DRAFT_369557</name>
</gene>
<proteinExistence type="predicted"/>
<evidence type="ECO:0000313" key="2">
    <source>
        <dbReference type="EMBL" id="KAK2034597.1"/>
    </source>
</evidence>
<dbReference type="AlphaFoldDB" id="A0AAD9HUJ2"/>
<dbReference type="EMBL" id="MU842813">
    <property type="protein sequence ID" value="KAK2034597.1"/>
    <property type="molecule type" value="Genomic_DNA"/>
</dbReference>
<comment type="caution">
    <text evidence="2">The sequence shown here is derived from an EMBL/GenBank/DDBJ whole genome shotgun (WGS) entry which is preliminary data.</text>
</comment>
<dbReference type="Proteomes" id="UP001232148">
    <property type="component" value="Unassembled WGS sequence"/>
</dbReference>
<keyword evidence="3" id="KW-1185">Reference proteome</keyword>
<protein>
    <submittedName>
        <fullName evidence="2">Uncharacterized protein</fullName>
    </submittedName>
</protein>
<evidence type="ECO:0000313" key="3">
    <source>
        <dbReference type="Proteomes" id="UP001232148"/>
    </source>
</evidence>
<feature type="region of interest" description="Disordered" evidence="1">
    <location>
        <begin position="165"/>
        <end position="184"/>
    </location>
</feature>
<sequence>MLDPPTAVLVPRLVEISSTLEDSDDSYSGPHRWHCLLSLALSLPASNDNPALHASNCKFAGLNSDTALDASLVEPLTGGQVDDVAGTRLAAFPYAPNLGLSFRGRHSGVIILGFGKFKTSPPPPKKRKTRQLADRTSQRTQLPRGNYLRFSYAIAMAPPTLGVGGSLRRTFGRRSPPLNPSISR</sequence>
<organism evidence="2 3">
    <name type="scientific">Colletotrichum zoysiae</name>
    <dbReference type="NCBI Taxonomy" id="1216348"/>
    <lineage>
        <taxon>Eukaryota</taxon>
        <taxon>Fungi</taxon>
        <taxon>Dikarya</taxon>
        <taxon>Ascomycota</taxon>
        <taxon>Pezizomycotina</taxon>
        <taxon>Sordariomycetes</taxon>
        <taxon>Hypocreomycetidae</taxon>
        <taxon>Glomerellales</taxon>
        <taxon>Glomerellaceae</taxon>
        <taxon>Colletotrichum</taxon>
        <taxon>Colletotrichum graminicola species complex</taxon>
    </lineage>
</organism>
<feature type="region of interest" description="Disordered" evidence="1">
    <location>
        <begin position="118"/>
        <end position="140"/>
    </location>
</feature>
<evidence type="ECO:0000256" key="1">
    <source>
        <dbReference type="SAM" id="MobiDB-lite"/>
    </source>
</evidence>
<reference evidence="2" key="1">
    <citation type="submission" date="2021-06" db="EMBL/GenBank/DDBJ databases">
        <title>Comparative genomics, transcriptomics and evolutionary studies reveal genomic signatures of adaptation to plant cell wall in hemibiotrophic fungi.</title>
        <authorList>
            <consortium name="DOE Joint Genome Institute"/>
            <person name="Baroncelli R."/>
            <person name="Diaz J.F."/>
            <person name="Benocci T."/>
            <person name="Peng M."/>
            <person name="Battaglia E."/>
            <person name="Haridas S."/>
            <person name="Andreopoulos W."/>
            <person name="Labutti K."/>
            <person name="Pangilinan J."/>
            <person name="Floch G.L."/>
            <person name="Makela M.R."/>
            <person name="Henrissat B."/>
            <person name="Grigoriev I.V."/>
            <person name="Crouch J.A."/>
            <person name="De Vries R.P."/>
            <person name="Sukno S.A."/>
            <person name="Thon M.R."/>
        </authorList>
    </citation>
    <scope>NUCLEOTIDE SEQUENCE</scope>
    <source>
        <strain evidence="2">MAFF235873</strain>
    </source>
</reference>
<name>A0AAD9HUJ2_9PEZI</name>